<keyword evidence="2" id="KW-0238">DNA-binding</keyword>
<keyword evidence="1" id="KW-0805">Transcription regulation</keyword>
<dbReference type="InterPro" id="IPR036388">
    <property type="entry name" value="WH-like_DNA-bd_sf"/>
</dbReference>
<dbReference type="RefSeq" id="WP_396682038.1">
    <property type="nucleotide sequence ID" value="NZ_JBIRPU010000015.1"/>
</dbReference>
<organism evidence="5 6">
    <name type="scientific">Micromonospora rubida</name>
    <dbReference type="NCBI Taxonomy" id="2697657"/>
    <lineage>
        <taxon>Bacteria</taxon>
        <taxon>Bacillati</taxon>
        <taxon>Actinomycetota</taxon>
        <taxon>Actinomycetes</taxon>
        <taxon>Micromonosporales</taxon>
        <taxon>Micromonosporaceae</taxon>
        <taxon>Micromonospora</taxon>
    </lineage>
</organism>
<proteinExistence type="predicted"/>
<dbReference type="InterPro" id="IPR002577">
    <property type="entry name" value="HTH_HxlR"/>
</dbReference>
<dbReference type="Pfam" id="PF01638">
    <property type="entry name" value="HxlR"/>
    <property type="match status" value="1"/>
</dbReference>
<dbReference type="PANTHER" id="PTHR33204:SF37">
    <property type="entry name" value="HTH-TYPE TRANSCRIPTIONAL REGULATOR YODB"/>
    <property type="match status" value="1"/>
</dbReference>
<keyword evidence="6" id="KW-1185">Reference proteome</keyword>
<dbReference type="PROSITE" id="PS51118">
    <property type="entry name" value="HTH_HXLR"/>
    <property type="match status" value="1"/>
</dbReference>
<dbReference type="SUPFAM" id="SSF46785">
    <property type="entry name" value="Winged helix' DNA-binding domain"/>
    <property type="match status" value="1"/>
</dbReference>
<dbReference type="InterPro" id="IPR036390">
    <property type="entry name" value="WH_DNA-bd_sf"/>
</dbReference>
<dbReference type="PANTHER" id="PTHR33204">
    <property type="entry name" value="TRANSCRIPTIONAL REGULATOR, MARR FAMILY"/>
    <property type="match status" value="1"/>
</dbReference>
<comment type="caution">
    <text evidence="5">The sequence shown here is derived from an EMBL/GenBank/DDBJ whole genome shotgun (WGS) entry which is preliminary data.</text>
</comment>
<evidence type="ECO:0000259" key="4">
    <source>
        <dbReference type="PROSITE" id="PS51118"/>
    </source>
</evidence>
<dbReference type="EMBL" id="JBIRPU010000015">
    <property type="protein sequence ID" value="MFI0795114.1"/>
    <property type="molecule type" value="Genomic_DNA"/>
</dbReference>
<dbReference type="Gene3D" id="1.10.10.10">
    <property type="entry name" value="Winged helix-like DNA-binding domain superfamily/Winged helix DNA-binding domain"/>
    <property type="match status" value="1"/>
</dbReference>
<name>A0ABW7SQD8_9ACTN</name>
<feature type="domain" description="HTH hxlR-type" evidence="4">
    <location>
        <begin position="24"/>
        <end position="130"/>
    </location>
</feature>
<gene>
    <name evidence="5" type="ORF">ACH4OY_20895</name>
</gene>
<reference evidence="5 6" key="1">
    <citation type="submission" date="2024-10" db="EMBL/GenBank/DDBJ databases">
        <title>The Natural Products Discovery Center: Release of the First 8490 Sequenced Strains for Exploring Actinobacteria Biosynthetic Diversity.</title>
        <authorList>
            <person name="Kalkreuter E."/>
            <person name="Kautsar S.A."/>
            <person name="Yang D."/>
            <person name="Bader C.D."/>
            <person name="Teijaro C.N."/>
            <person name="Fluegel L."/>
            <person name="Davis C.M."/>
            <person name="Simpson J.R."/>
            <person name="Lauterbach L."/>
            <person name="Steele A.D."/>
            <person name="Gui C."/>
            <person name="Meng S."/>
            <person name="Li G."/>
            <person name="Viehrig K."/>
            <person name="Ye F."/>
            <person name="Su P."/>
            <person name="Kiefer A.F."/>
            <person name="Nichols A."/>
            <person name="Cepeda A.J."/>
            <person name="Yan W."/>
            <person name="Fan B."/>
            <person name="Jiang Y."/>
            <person name="Adhikari A."/>
            <person name="Zheng C.-J."/>
            <person name="Schuster L."/>
            <person name="Cowan T.M."/>
            <person name="Smanski M.J."/>
            <person name="Chevrette M.G."/>
            <person name="De Carvalho L.P.S."/>
            <person name="Shen B."/>
        </authorList>
    </citation>
    <scope>NUCLEOTIDE SEQUENCE [LARGE SCALE GENOMIC DNA]</scope>
    <source>
        <strain evidence="5 6">NPDC021253</strain>
    </source>
</reference>
<evidence type="ECO:0000256" key="3">
    <source>
        <dbReference type="ARBA" id="ARBA00023163"/>
    </source>
</evidence>
<accession>A0ABW7SQD8</accession>
<protein>
    <submittedName>
        <fullName evidence="5">Winged helix-turn-helix transcriptional regulator</fullName>
    </submittedName>
</protein>
<evidence type="ECO:0000256" key="1">
    <source>
        <dbReference type="ARBA" id="ARBA00023015"/>
    </source>
</evidence>
<evidence type="ECO:0000313" key="6">
    <source>
        <dbReference type="Proteomes" id="UP001611075"/>
    </source>
</evidence>
<evidence type="ECO:0000313" key="5">
    <source>
        <dbReference type="EMBL" id="MFI0795114.1"/>
    </source>
</evidence>
<keyword evidence="3" id="KW-0804">Transcription</keyword>
<sequence>MAAPTASQQQAQSKSQYNAFLAACPSHKMLERISGKWVTLILSALGSGPDCAGDPNPMRYSQLSRLLAGVSQKMLTQTLRSLERDGLISRTVTPTVPVTVHYELTELGLSLHHMMRGLKIWAEVHMDEVDTNRTAYDNVTPVN</sequence>
<evidence type="ECO:0000256" key="2">
    <source>
        <dbReference type="ARBA" id="ARBA00023125"/>
    </source>
</evidence>
<dbReference type="Proteomes" id="UP001611075">
    <property type="component" value="Unassembled WGS sequence"/>
</dbReference>